<accession>A0AAD9LU91</accession>
<protein>
    <submittedName>
        <fullName evidence="2">Ketohexokinase</fullName>
    </submittedName>
</protein>
<gene>
    <name evidence="2" type="ORF">P3T76_001192</name>
</gene>
<dbReference type="InterPro" id="IPR029056">
    <property type="entry name" value="Ribokinase-like"/>
</dbReference>
<dbReference type="AlphaFoldDB" id="A0AAD9LU91"/>
<dbReference type="Gene3D" id="3.40.1190.20">
    <property type="match status" value="1"/>
</dbReference>
<comment type="caution">
    <text evidence="2">The sequence shown here is derived from an EMBL/GenBank/DDBJ whole genome shotgun (WGS) entry which is preliminary data.</text>
</comment>
<proteinExistence type="predicted"/>
<evidence type="ECO:0000259" key="1">
    <source>
        <dbReference type="Pfam" id="PF00294"/>
    </source>
</evidence>
<name>A0AAD9LU91_9STRA</name>
<organism evidence="2 3">
    <name type="scientific">Phytophthora citrophthora</name>
    <dbReference type="NCBI Taxonomy" id="4793"/>
    <lineage>
        <taxon>Eukaryota</taxon>
        <taxon>Sar</taxon>
        <taxon>Stramenopiles</taxon>
        <taxon>Oomycota</taxon>
        <taxon>Peronosporomycetes</taxon>
        <taxon>Peronosporales</taxon>
        <taxon>Peronosporaceae</taxon>
        <taxon>Phytophthora</taxon>
    </lineage>
</organism>
<evidence type="ECO:0000313" key="3">
    <source>
        <dbReference type="Proteomes" id="UP001259832"/>
    </source>
</evidence>
<feature type="domain" description="Carbohydrate kinase PfkB" evidence="1">
    <location>
        <begin position="220"/>
        <end position="348"/>
    </location>
</feature>
<dbReference type="InterPro" id="IPR011611">
    <property type="entry name" value="PfkB_dom"/>
</dbReference>
<sequence length="370" mass="40553">MEVIGVGIAIIDVIQEVEAYPEEDSKVHPPYLKGMPFDIGCLLFCLIRSLAVRKCRGGNVANALVVCAQLGGRCRWLGVSTDPAKDCDAAFVHNDLSTFGVDCSLASIEAEGSMPVSVSIRSVTFKLNSDIVRPQYILSSRTTGSRTIVNSRNLCELSYEAFLRQLTLYRRETQDDRVWFHFEGRNLGEAEKMMLFVREKMPDAKISLEIEATRNGWDPARKLISMADYIFLSKDYLREKLGFPSAKHFFAAVTAKQWGPQLTNHSRAFICPWGAEGVYCLDVYTSEMHHVAGARLDKVVETIGAGDSFIGASLAGLSFGNVSLDAVLRTACEVAGAKCSQQGFAIPVKDQTTWKKSFQCHGNGVGAGAA</sequence>
<keyword evidence="3" id="KW-1185">Reference proteome</keyword>
<dbReference type="Proteomes" id="UP001259832">
    <property type="component" value="Unassembled WGS sequence"/>
</dbReference>
<evidence type="ECO:0000313" key="2">
    <source>
        <dbReference type="EMBL" id="KAK1947182.1"/>
    </source>
</evidence>
<dbReference type="InterPro" id="IPR052562">
    <property type="entry name" value="Ketohexokinase-related"/>
</dbReference>
<reference evidence="2" key="1">
    <citation type="submission" date="2023-08" db="EMBL/GenBank/DDBJ databases">
        <title>Reference Genome Resource for the Citrus Pathogen Phytophthora citrophthora.</title>
        <authorList>
            <person name="Moller H."/>
            <person name="Coetzee B."/>
            <person name="Rose L.J."/>
            <person name="Van Niekerk J.M."/>
        </authorList>
    </citation>
    <scope>NUCLEOTIDE SEQUENCE</scope>
    <source>
        <strain evidence="2">STE-U-9442</strain>
    </source>
</reference>
<dbReference type="EMBL" id="JASMQC010000002">
    <property type="protein sequence ID" value="KAK1947182.1"/>
    <property type="molecule type" value="Genomic_DNA"/>
</dbReference>
<dbReference type="SUPFAM" id="SSF53613">
    <property type="entry name" value="Ribokinase-like"/>
    <property type="match status" value="1"/>
</dbReference>
<dbReference type="Pfam" id="PF00294">
    <property type="entry name" value="PfkB"/>
    <property type="match status" value="1"/>
</dbReference>
<dbReference type="PANTHER" id="PTHR42774:SF3">
    <property type="entry name" value="KETOHEXOKINASE"/>
    <property type="match status" value="1"/>
</dbReference>
<dbReference type="PANTHER" id="PTHR42774">
    <property type="entry name" value="PHOSPHOTRANSFERASE SYSTEM TRANSPORT PROTEIN"/>
    <property type="match status" value="1"/>
</dbReference>